<dbReference type="InterPro" id="IPR036680">
    <property type="entry name" value="SPOR-like_sf"/>
</dbReference>
<dbReference type="AlphaFoldDB" id="A0A1S7LL85"/>
<feature type="compositionally biased region" description="Low complexity" evidence="1">
    <location>
        <begin position="184"/>
        <end position="208"/>
    </location>
</feature>
<reference evidence="3" key="1">
    <citation type="submission" date="2015-04" db="EMBL/GenBank/DDBJ databases">
        <authorList>
            <person name="Syromyatnikov M.Y."/>
            <person name="Popov V.N."/>
        </authorList>
    </citation>
    <scope>NUCLEOTIDE SEQUENCE</scope>
    <source>
        <strain evidence="3">MO-1</strain>
    </source>
</reference>
<dbReference type="GO" id="GO:0042834">
    <property type="term" value="F:peptidoglycan binding"/>
    <property type="evidence" value="ECO:0007669"/>
    <property type="project" value="InterPro"/>
</dbReference>
<protein>
    <recommendedName>
        <fullName evidence="2">SPOR domain-containing protein</fullName>
    </recommendedName>
</protein>
<evidence type="ECO:0000256" key="1">
    <source>
        <dbReference type="SAM" id="MobiDB-lite"/>
    </source>
</evidence>
<gene>
    <name evidence="3" type="ORF">MAGMO_2732</name>
</gene>
<accession>A0A1S7LL85</accession>
<dbReference type="SUPFAM" id="SSF110997">
    <property type="entry name" value="Sporulation related repeat"/>
    <property type="match status" value="1"/>
</dbReference>
<feature type="region of interest" description="Disordered" evidence="1">
    <location>
        <begin position="172"/>
        <end position="212"/>
    </location>
</feature>
<feature type="domain" description="SPOR" evidence="2">
    <location>
        <begin position="460"/>
        <end position="539"/>
    </location>
</feature>
<dbReference type="InterPro" id="IPR007730">
    <property type="entry name" value="SPOR-like_dom"/>
</dbReference>
<proteinExistence type="predicted"/>
<sequence length="566" mass="62032">MGLRTLIQLKSLKRTLLLSACALLLAGFTMVQPGMLKKEPPPAYIVNAYFSERPSSVKTLIYPTKQDYNSMANRPEGGFFVMDVAMRRQGLHHLEVEVRSAKGDAVARMDYDPVPSVREGFVHTIVGKLKQLDSPEPLTVYLFDQVADGRRKEIGTFNVLTQYQGLGQRNRMAHSSLPTPQPDPSSQTQVAAKKATPAETTTKRPAAAEADESSWKLADAKQVMEGVINGAMEVVERVSALGFETVGDNLEPQTLCWMPVSPSLVQSKEIKSRFPHFYVPLSLGERTFRLDGIGPYSSWLQARMAARQLTPEGNSQVLCIRGDGEFEVPDTSALTAQSIMGQKFKSDQGTYWYLIAATASQAQLSRIEKVMTTLKTPYQVHDVPVAHKRSAFVLMGPFAEQRVADQQVQLAREHLGQTGIWLHGGPVRTVKKPSKAPANAASGVVKPKVEGKKPLALSTTDPQARFVVMLGSYHNFNLAKKLVGSLRDRGVDGRIRKVMQQEEVRYVVYVGPYASWLSARISLRDARDRLGVQGGQVAPWQGSGSHSWLQPATVAGAAPAAVANQG</sequence>
<name>A0A1S7LL85_MAGMO</name>
<evidence type="ECO:0000259" key="2">
    <source>
        <dbReference type="PROSITE" id="PS51724"/>
    </source>
</evidence>
<organism evidence="3">
    <name type="scientific">Magnetococcus massalia (strain MO-1)</name>
    <dbReference type="NCBI Taxonomy" id="451514"/>
    <lineage>
        <taxon>Bacteria</taxon>
        <taxon>Pseudomonadati</taxon>
        <taxon>Pseudomonadota</taxon>
        <taxon>Magnetococcia</taxon>
        <taxon>Magnetococcales</taxon>
        <taxon>Magnetococcaceae</taxon>
        <taxon>Magnetococcus</taxon>
    </lineage>
</organism>
<dbReference type="Pfam" id="PF05036">
    <property type="entry name" value="SPOR"/>
    <property type="match status" value="1"/>
</dbReference>
<dbReference type="PROSITE" id="PS51724">
    <property type="entry name" value="SPOR"/>
    <property type="match status" value="1"/>
</dbReference>
<evidence type="ECO:0000313" key="3">
    <source>
        <dbReference type="EMBL" id="CRH06884.1"/>
    </source>
</evidence>
<dbReference type="EMBL" id="LO017727">
    <property type="protein sequence ID" value="CRH06884.1"/>
    <property type="molecule type" value="Genomic_DNA"/>
</dbReference>
<dbReference type="Gene3D" id="3.30.70.1070">
    <property type="entry name" value="Sporulation related repeat"/>
    <property type="match status" value="1"/>
</dbReference>